<keyword evidence="2" id="KW-1185">Reference proteome</keyword>
<sequence length="379" mass="41870">MWHLGTMCATLTGCAPPWRDVCHLGGMCTSLLHDSFSFANNKTASNNGPRWLSGQPSLLVVSPDFRSWESCRTITLVGGFSRGSTFPPPLRSGAAPYSPQSPPSALKISLRHPKVSWWENTLCSLLFCECGPVVKHYRLFKVSGEESISGFRNDAVNFVVDKRWWGSPSQGQLQCNGKQVAEGRDCKRRHPCQELITAGSRSEACGRAPRLVDSRGRGGIVVRLFACHKGRSDSISDEVTPGFSHVGIVPDAVIGRRVLSGISSFPHSFLPTLLHLPLTSPLSAIKTSMLRADQISPLTLILSLCRHGECTRVHSRTSQTSNRNNYLTHLPLRLLTKHRANYLVLYNIHIKLLSASQLVRGGRDLRGMWCGRRGDRYCS</sequence>
<gene>
    <name evidence="1" type="ORF">PR048_015355</name>
</gene>
<evidence type="ECO:0000313" key="1">
    <source>
        <dbReference type="EMBL" id="KAJ8883511.1"/>
    </source>
</evidence>
<dbReference type="Proteomes" id="UP001159363">
    <property type="component" value="Chromosome 4"/>
</dbReference>
<name>A0ABQ9HGQ5_9NEOP</name>
<protein>
    <submittedName>
        <fullName evidence="1">Uncharacterized protein</fullName>
    </submittedName>
</protein>
<evidence type="ECO:0000313" key="2">
    <source>
        <dbReference type="Proteomes" id="UP001159363"/>
    </source>
</evidence>
<reference evidence="1 2" key="1">
    <citation type="submission" date="2023-02" db="EMBL/GenBank/DDBJ databases">
        <title>LHISI_Scaffold_Assembly.</title>
        <authorList>
            <person name="Stuart O.P."/>
            <person name="Cleave R."/>
            <person name="Magrath M.J.L."/>
            <person name="Mikheyev A.S."/>
        </authorList>
    </citation>
    <scope>NUCLEOTIDE SEQUENCE [LARGE SCALE GENOMIC DNA]</scope>
    <source>
        <strain evidence="1">Daus_M_001</strain>
        <tissue evidence="1">Leg muscle</tissue>
    </source>
</reference>
<organism evidence="1 2">
    <name type="scientific">Dryococelus australis</name>
    <dbReference type="NCBI Taxonomy" id="614101"/>
    <lineage>
        <taxon>Eukaryota</taxon>
        <taxon>Metazoa</taxon>
        <taxon>Ecdysozoa</taxon>
        <taxon>Arthropoda</taxon>
        <taxon>Hexapoda</taxon>
        <taxon>Insecta</taxon>
        <taxon>Pterygota</taxon>
        <taxon>Neoptera</taxon>
        <taxon>Polyneoptera</taxon>
        <taxon>Phasmatodea</taxon>
        <taxon>Verophasmatodea</taxon>
        <taxon>Anareolatae</taxon>
        <taxon>Phasmatidae</taxon>
        <taxon>Eurycanthinae</taxon>
        <taxon>Dryococelus</taxon>
    </lineage>
</organism>
<proteinExistence type="predicted"/>
<accession>A0ABQ9HGQ5</accession>
<dbReference type="EMBL" id="JARBHB010000005">
    <property type="protein sequence ID" value="KAJ8883511.1"/>
    <property type="molecule type" value="Genomic_DNA"/>
</dbReference>
<comment type="caution">
    <text evidence="1">The sequence shown here is derived from an EMBL/GenBank/DDBJ whole genome shotgun (WGS) entry which is preliminary data.</text>
</comment>